<proteinExistence type="predicted"/>
<evidence type="ECO:0000313" key="3">
    <source>
        <dbReference type="Proteomes" id="UP000639643"/>
    </source>
</evidence>
<feature type="region of interest" description="Disordered" evidence="1">
    <location>
        <begin position="259"/>
        <end position="302"/>
    </location>
</feature>
<dbReference type="Proteomes" id="UP000639643">
    <property type="component" value="Unassembled WGS sequence"/>
</dbReference>
<dbReference type="AlphaFoldDB" id="A0A8H6KBT3"/>
<evidence type="ECO:0000313" key="2">
    <source>
        <dbReference type="EMBL" id="KAF6828141.1"/>
    </source>
</evidence>
<feature type="compositionally biased region" description="Polar residues" evidence="1">
    <location>
        <begin position="270"/>
        <end position="302"/>
    </location>
</feature>
<name>A0A8H6KBT3_9PEZI</name>
<sequence>MATSESERQARRASEFMNMLMAGDQSCGRWGYRNTVLHFTQGKEYYKTDSYRDVLSNLVLQKQAKLNAGNTANKLAALRETDIQYLRHLAEQVDCKPGYAPAYDDAGFRGPGKAQFLAALYNYQAGTPRNYEEPSCFNCGKDCQTSHWRDHKSLSKSGRAMQTEGQSKQLITILRGSKTKETTSCRRRFLERFPHLTEYVYVSPMLQPRRSAVEAQIDQLPSTSTPNAVPDAETAHTARDLHSAGAIVLTGTIHAGPLTPTIPSVPGTPIDTSASFPSSRRRLTGTTAPVTTEEQSGGATAG</sequence>
<dbReference type="OrthoDB" id="341421at2759"/>
<dbReference type="EMBL" id="WIGM01000347">
    <property type="protein sequence ID" value="KAF6828141.1"/>
    <property type="molecule type" value="Genomic_DNA"/>
</dbReference>
<comment type="caution">
    <text evidence="2">The sequence shown here is derived from an EMBL/GenBank/DDBJ whole genome shotgun (WGS) entry which is preliminary data.</text>
</comment>
<accession>A0A8H6KBT3</accession>
<reference evidence="2" key="1">
    <citation type="journal article" date="2020" name="Phytopathology">
        <title>Genome Sequence Resources of Colletotrichum truncatum, C. plurivorum, C. musicola, and C. sojae: Four Species Pathogenic to Soybean (Glycine max).</title>
        <authorList>
            <person name="Rogerio F."/>
            <person name="Boufleur T.R."/>
            <person name="Ciampi-Guillardi M."/>
            <person name="Sukno S.A."/>
            <person name="Thon M.R."/>
            <person name="Massola Junior N.S."/>
            <person name="Baroncelli R."/>
        </authorList>
    </citation>
    <scope>NUCLEOTIDE SEQUENCE</scope>
    <source>
        <strain evidence="2">LFN0074</strain>
    </source>
</reference>
<evidence type="ECO:0000256" key="1">
    <source>
        <dbReference type="SAM" id="MobiDB-lite"/>
    </source>
</evidence>
<gene>
    <name evidence="2" type="ORF">CMUS01_08701</name>
</gene>
<keyword evidence="3" id="KW-1185">Reference proteome</keyword>
<protein>
    <submittedName>
        <fullName evidence="2">MYND finger domain-containing protein</fullName>
    </submittedName>
</protein>
<organism evidence="2 3">
    <name type="scientific">Colletotrichum musicola</name>
    <dbReference type="NCBI Taxonomy" id="2175873"/>
    <lineage>
        <taxon>Eukaryota</taxon>
        <taxon>Fungi</taxon>
        <taxon>Dikarya</taxon>
        <taxon>Ascomycota</taxon>
        <taxon>Pezizomycotina</taxon>
        <taxon>Sordariomycetes</taxon>
        <taxon>Hypocreomycetidae</taxon>
        <taxon>Glomerellales</taxon>
        <taxon>Glomerellaceae</taxon>
        <taxon>Colletotrichum</taxon>
        <taxon>Colletotrichum orchidearum species complex</taxon>
    </lineage>
</organism>